<dbReference type="PANTHER" id="PTHR31973">
    <property type="entry name" value="POLYPROTEIN, PUTATIVE-RELATED"/>
    <property type="match status" value="1"/>
</dbReference>
<dbReference type="PROSITE" id="PS50966">
    <property type="entry name" value="ZF_SWIM"/>
    <property type="match status" value="1"/>
</dbReference>
<reference evidence="8" key="1">
    <citation type="submission" date="2024-07" db="EMBL/GenBank/DDBJ databases">
        <title>Two chromosome-level genome assemblies of Korean endemic species Abeliophyllum distichum and Forsythia ovata (Oleaceae).</title>
        <authorList>
            <person name="Jang H."/>
        </authorList>
    </citation>
    <scope>NUCLEOTIDE SEQUENCE [LARGE SCALE GENOMIC DNA]</scope>
</reference>
<dbReference type="AlphaFoldDB" id="A0ABD1TIB9"/>
<evidence type="ECO:0000256" key="1">
    <source>
        <dbReference type="ARBA" id="ARBA00022723"/>
    </source>
</evidence>
<dbReference type="SMART" id="SM00575">
    <property type="entry name" value="ZnF_PMZ"/>
    <property type="match status" value="1"/>
</dbReference>
<feature type="region of interest" description="Disordered" evidence="5">
    <location>
        <begin position="111"/>
        <end position="135"/>
    </location>
</feature>
<dbReference type="GO" id="GO:0008270">
    <property type="term" value="F:zinc ion binding"/>
    <property type="evidence" value="ECO:0007669"/>
    <property type="project" value="UniProtKB-KW"/>
</dbReference>
<name>A0ABD1TIB9_9LAMI</name>
<evidence type="ECO:0000313" key="7">
    <source>
        <dbReference type="EMBL" id="KAL2512462.1"/>
    </source>
</evidence>
<dbReference type="PANTHER" id="PTHR31973:SF197">
    <property type="entry name" value="SWIM-TYPE DOMAIN-CONTAINING PROTEIN"/>
    <property type="match status" value="1"/>
</dbReference>
<evidence type="ECO:0000256" key="2">
    <source>
        <dbReference type="ARBA" id="ARBA00022771"/>
    </source>
</evidence>
<sequence length="135" mass="15053">MEWADYSGNKNFQVRHNAGNALLAVDLRVKTCTCRSWQLTGIPCCHVIASVVLRGLTVVDYVGRHLQEGGIHENVHAIHFSYNGAQVMVLNPVSTLSLHLCTQKRLAGLKHPEERKANEERSSSQAKNGRKCFTE</sequence>
<keyword evidence="1" id="KW-0479">Metal-binding</keyword>
<proteinExistence type="predicted"/>
<protein>
    <submittedName>
        <fullName evidence="7">SWIM-type domain-containing protein</fullName>
    </submittedName>
</protein>
<dbReference type="InterPro" id="IPR007527">
    <property type="entry name" value="Znf_SWIM"/>
</dbReference>
<evidence type="ECO:0000259" key="6">
    <source>
        <dbReference type="PROSITE" id="PS50966"/>
    </source>
</evidence>
<evidence type="ECO:0000256" key="3">
    <source>
        <dbReference type="ARBA" id="ARBA00022833"/>
    </source>
</evidence>
<dbReference type="EMBL" id="JBFOLK010000005">
    <property type="protein sequence ID" value="KAL2512462.1"/>
    <property type="molecule type" value="Genomic_DNA"/>
</dbReference>
<keyword evidence="8" id="KW-1185">Reference proteome</keyword>
<comment type="caution">
    <text evidence="7">The sequence shown here is derived from an EMBL/GenBank/DDBJ whole genome shotgun (WGS) entry which is preliminary data.</text>
</comment>
<keyword evidence="2 4" id="KW-0863">Zinc-finger</keyword>
<dbReference type="Pfam" id="PF04434">
    <property type="entry name" value="SWIM"/>
    <property type="match status" value="1"/>
</dbReference>
<organism evidence="7 8">
    <name type="scientific">Abeliophyllum distichum</name>
    <dbReference type="NCBI Taxonomy" id="126358"/>
    <lineage>
        <taxon>Eukaryota</taxon>
        <taxon>Viridiplantae</taxon>
        <taxon>Streptophyta</taxon>
        <taxon>Embryophyta</taxon>
        <taxon>Tracheophyta</taxon>
        <taxon>Spermatophyta</taxon>
        <taxon>Magnoliopsida</taxon>
        <taxon>eudicotyledons</taxon>
        <taxon>Gunneridae</taxon>
        <taxon>Pentapetalae</taxon>
        <taxon>asterids</taxon>
        <taxon>lamiids</taxon>
        <taxon>Lamiales</taxon>
        <taxon>Oleaceae</taxon>
        <taxon>Forsythieae</taxon>
        <taxon>Abeliophyllum</taxon>
    </lineage>
</organism>
<evidence type="ECO:0000256" key="4">
    <source>
        <dbReference type="PROSITE-ProRule" id="PRU00325"/>
    </source>
</evidence>
<keyword evidence="3" id="KW-0862">Zinc</keyword>
<evidence type="ECO:0000313" key="8">
    <source>
        <dbReference type="Proteomes" id="UP001604336"/>
    </source>
</evidence>
<feature type="domain" description="SWIM-type" evidence="6">
    <location>
        <begin position="23"/>
        <end position="55"/>
    </location>
</feature>
<evidence type="ECO:0000256" key="5">
    <source>
        <dbReference type="SAM" id="MobiDB-lite"/>
    </source>
</evidence>
<feature type="compositionally biased region" description="Basic and acidic residues" evidence="5">
    <location>
        <begin position="111"/>
        <end position="122"/>
    </location>
</feature>
<dbReference type="Proteomes" id="UP001604336">
    <property type="component" value="Unassembled WGS sequence"/>
</dbReference>
<accession>A0ABD1TIB9</accession>
<dbReference type="InterPro" id="IPR006564">
    <property type="entry name" value="Znf_PMZ"/>
</dbReference>
<gene>
    <name evidence="7" type="ORF">Adt_18062</name>
</gene>